<feature type="chain" id="PRO_5036486482" description="Spider venom protein" evidence="1">
    <location>
        <begin position="18"/>
        <end position="70"/>
    </location>
</feature>
<organism evidence="2 3">
    <name type="scientific">Nephila pilipes</name>
    <name type="common">Giant wood spider</name>
    <name type="synonym">Nephila maculata</name>
    <dbReference type="NCBI Taxonomy" id="299642"/>
    <lineage>
        <taxon>Eukaryota</taxon>
        <taxon>Metazoa</taxon>
        <taxon>Ecdysozoa</taxon>
        <taxon>Arthropoda</taxon>
        <taxon>Chelicerata</taxon>
        <taxon>Arachnida</taxon>
        <taxon>Araneae</taxon>
        <taxon>Araneomorphae</taxon>
        <taxon>Entelegynae</taxon>
        <taxon>Araneoidea</taxon>
        <taxon>Nephilidae</taxon>
        <taxon>Nephila</taxon>
    </lineage>
</organism>
<evidence type="ECO:0000313" key="2">
    <source>
        <dbReference type="EMBL" id="GFS97598.1"/>
    </source>
</evidence>
<evidence type="ECO:0000256" key="1">
    <source>
        <dbReference type="SAM" id="SignalP"/>
    </source>
</evidence>
<feature type="signal peptide" evidence="1">
    <location>
        <begin position="1"/>
        <end position="17"/>
    </location>
</feature>
<protein>
    <recommendedName>
        <fullName evidence="4">Spider venom protein</fullName>
    </recommendedName>
</protein>
<sequence>MALLLIIVDHLLDVVNIAFSDCPGEVQLHSSFSEFPSLLCAIFHFSDQEAVCNADEVAVISGWSTGAMNQ</sequence>
<dbReference type="EMBL" id="BMAW01054716">
    <property type="protein sequence ID" value="GFS97598.1"/>
    <property type="molecule type" value="Genomic_DNA"/>
</dbReference>
<proteinExistence type="predicted"/>
<reference evidence="2" key="1">
    <citation type="submission" date="2020-08" db="EMBL/GenBank/DDBJ databases">
        <title>Multicomponent nature underlies the extraordinary mechanical properties of spider dragline silk.</title>
        <authorList>
            <person name="Kono N."/>
            <person name="Nakamura H."/>
            <person name="Mori M."/>
            <person name="Yoshida Y."/>
            <person name="Ohtoshi R."/>
            <person name="Malay A.D."/>
            <person name="Moran D.A.P."/>
            <person name="Tomita M."/>
            <person name="Numata K."/>
            <person name="Arakawa K."/>
        </authorList>
    </citation>
    <scope>NUCLEOTIDE SEQUENCE</scope>
</reference>
<name>A0A8X6N765_NEPPI</name>
<accession>A0A8X6N765</accession>
<evidence type="ECO:0000313" key="3">
    <source>
        <dbReference type="Proteomes" id="UP000887013"/>
    </source>
</evidence>
<dbReference type="Proteomes" id="UP000887013">
    <property type="component" value="Unassembled WGS sequence"/>
</dbReference>
<gene>
    <name evidence="2" type="ORF">NPIL_546001</name>
</gene>
<keyword evidence="3" id="KW-1185">Reference proteome</keyword>
<comment type="caution">
    <text evidence="2">The sequence shown here is derived from an EMBL/GenBank/DDBJ whole genome shotgun (WGS) entry which is preliminary data.</text>
</comment>
<evidence type="ECO:0008006" key="4">
    <source>
        <dbReference type="Google" id="ProtNLM"/>
    </source>
</evidence>
<dbReference type="AlphaFoldDB" id="A0A8X6N765"/>
<keyword evidence="1" id="KW-0732">Signal</keyword>